<evidence type="ECO:0000313" key="1">
    <source>
        <dbReference type="EMBL" id="EGV64952.1"/>
    </source>
</evidence>
<dbReference type="KEGG" id="cten:18250262"/>
<evidence type="ECO:0000313" key="2">
    <source>
        <dbReference type="Proteomes" id="UP000000707"/>
    </source>
</evidence>
<dbReference type="HOGENOM" id="CLU_120068_0_0_1"/>
<dbReference type="OrthoDB" id="3997547at2759"/>
<proteinExistence type="predicted"/>
<accession>G3B1E4</accession>
<gene>
    <name evidence="1" type="ORF">CANTEDRAFT_93186</name>
</gene>
<protein>
    <submittedName>
        <fullName evidence="1">Uncharacterized protein</fullName>
    </submittedName>
</protein>
<organism evidence="2">
    <name type="scientific">Candida tenuis (strain ATCC 10573 / BCRC 21748 / CBS 615 / JCM 9827 / NBRC 10315 / NRRL Y-1498 / VKM Y-70)</name>
    <name type="common">Yeast</name>
    <name type="synonym">Yamadazyma tenuis</name>
    <dbReference type="NCBI Taxonomy" id="590646"/>
    <lineage>
        <taxon>Eukaryota</taxon>
        <taxon>Fungi</taxon>
        <taxon>Dikarya</taxon>
        <taxon>Ascomycota</taxon>
        <taxon>Saccharomycotina</taxon>
        <taxon>Pichiomycetes</taxon>
        <taxon>Debaryomycetaceae</taxon>
        <taxon>Yamadazyma</taxon>
    </lineage>
</organism>
<dbReference type="RefSeq" id="XP_006685758.1">
    <property type="nucleotide sequence ID" value="XM_006685695.1"/>
</dbReference>
<dbReference type="GeneID" id="18250262"/>
<dbReference type="AlphaFoldDB" id="G3B1E4"/>
<dbReference type="Proteomes" id="UP000000707">
    <property type="component" value="Unassembled WGS sequence"/>
</dbReference>
<sequence length="164" mass="18449">MNKRKIDYSSTCKKKNIDEATQKLYSSSNEWPIYNHPDGGIIKITPWGSIRQFEINGEVITKFEDMAFNDYNFAGTNITSSPNGIANTGNSTAATAIHSGDVSNASEFQELPQTPQSIQSVRLSPYDETEQYVVKGYEDDMDQYSREPEHYLGMGDDEYGDMSM</sequence>
<keyword evidence="2" id="KW-1185">Reference proteome</keyword>
<reference evidence="1 2" key="1">
    <citation type="journal article" date="2011" name="Proc. Natl. Acad. Sci. U.S.A.">
        <title>Comparative genomics of xylose-fermenting fungi for enhanced biofuel production.</title>
        <authorList>
            <person name="Wohlbach D.J."/>
            <person name="Kuo A."/>
            <person name="Sato T.K."/>
            <person name="Potts K.M."/>
            <person name="Salamov A.A."/>
            <person name="LaButti K.M."/>
            <person name="Sun H."/>
            <person name="Clum A."/>
            <person name="Pangilinan J.L."/>
            <person name="Lindquist E.A."/>
            <person name="Lucas S."/>
            <person name="Lapidus A."/>
            <person name="Jin M."/>
            <person name="Gunawan C."/>
            <person name="Balan V."/>
            <person name="Dale B.E."/>
            <person name="Jeffries T.W."/>
            <person name="Zinkel R."/>
            <person name="Barry K.W."/>
            <person name="Grigoriev I.V."/>
            <person name="Gasch A.P."/>
        </authorList>
    </citation>
    <scope>NUCLEOTIDE SEQUENCE [LARGE SCALE GENOMIC DNA]</scope>
    <source>
        <strain evidence="2">ATCC 10573 / BCRC 21748 / CBS 615 / JCM 9827 / NBRC 10315 / NRRL Y-1498 / VKM Y-70</strain>
    </source>
</reference>
<dbReference type="eggNOG" id="ENOG502RQ32">
    <property type="taxonomic scope" value="Eukaryota"/>
</dbReference>
<name>G3B1E4_CANTC</name>
<dbReference type="EMBL" id="GL996515">
    <property type="protein sequence ID" value="EGV64952.1"/>
    <property type="molecule type" value="Genomic_DNA"/>
</dbReference>